<name>L0GZJ0_9GAMM</name>
<dbReference type="AlphaFoldDB" id="L0GZJ0"/>
<dbReference type="HOGENOM" id="CLU_2157224_0_0_6"/>
<gene>
    <name evidence="1" type="ORF">Thimo_1969</name>
</gene>
<keyword evidence="2" id="KW-1185">Reference proteome</keyword>
<evidence type="ECO:0000313" key="1">
    <source>
        <dbReference type="EMBL" id="AGA90734.1"/>
    </source>
</evidence>
<reference evidence="1 2" key="1">
    <citation type="submission" date="2011-09" db="EMBL/GenBank/DDBJ databases">
        <title>Complete sequence of chromosome of Thioflavicoccus mobilis 8321.</title>
        <authorList>
            <consortium name="US DOE Joint Genome Institute"/>
            <person name="Lucas S."/>
            <person name="Han J."/>
            <person name="Lapidus A."/>
            <person name="Cheng J.-F."/>
            <person name="Goodwin L."/>
            <person name="Pitluck S."/>
            <person name="Peters L."/>
            <person name="Ovchinnikova G."/>
            <person name="Lu M."/>
            <person name="Detter J.C."/>
            <person name="Han C."/>
            <person name="Tapia R."/>
            <person name="Land M."/>
            <person name="Hauser L."/>
            <person name="Kyrpides N."/>
            <person name="Ivanova N."/>
            <person name="Pagani I."/>
            <person name="Vogl K."/>
            <person name="Liu Z."/>
            <person name="Imhoff J."/>
            <person name="Thiel V."/>
            <person name="Frigaard N.-U."/>
            <person name="Bryant D."/>
            <person name="Woyke T."/>
        </authorList>
    </citation>
    <scope>NUCLEOTIDE SEQUENCE [LARGE SCALE GENOMIC DNA]</scope>
    <source>
        <strain evidence="1 2">8321</strain>
    </source>
</reference>
<dbReference type="eggNOG" id="ENOG5031JVR">
    <property type="taxonomic scope" value="Bacteria"/>
</dbReference>
<dbReference type="Proteomes" id="UP000010816">
    <property type="component" value="Chromosome"/>
</dbReference>
<accession>L0GZJ0</accession>
<proteinExistence type="predicted"/>
<dbReference type="OrthoDB" id="5770019at2"/>
<dbReference type="KEGG" id="tmb:Thimo_1969"/>
<protein>
    <submittedName>
        <fullName evidence="1">Uncharacterized protein</fullName>
    </submittedName>
</protein>
<dbReference type="EMBL" id="CP003051">
    <property type="protein sequence ID" value="AGA90734.1"/>
    <property type="molecule type" value="Genomic_DNA"/>
</dbReference>
<evidence type="ECO:0000313" key="2">
    <source>
        <dbReference type="Proteomes" id="UP000010816"/>
    </source>
</evidence>
<sequence length="111" mass="13014">MHYRVYYFFARSQEVVSSASAVEMSARAIRERLLPRLQSEDDYLGILDADDQILQILVEPERERYWVEIPLDAAKASYGRHMSLAELNDLLAALPRLFEQDQIPGLRYRPW</sequence>
<organism evidence="1 2">
    <name type="scientific">Thioflavicoccus mobilis 8321</name>
    <dbReference type="NCBI Taxonomy" id="765912"/>
    <lineage>
        <taxon>Bacteria</taxon>
        <taxon>Pseudomonadati</taxon>
        <taxon>Pseudomonadota</taxon>
        <taxon>Gammaproteobacteria</taxon>
        <taxon>Chromatiales</taxon>
        <taxon>Chromatiaceae</taxon>
        <taxon>Thioflavicoccus</taxon>
    </lineage>
</organism>